<dbReference type="AlphaFoldDB" id="A0A9P5KUV5"/>
<evidence type="ECO:0000313" key="2">
    <source>
        <dbReference type="Proteomes" id="UP000750522"/>
    </source>
</evidence>
<evidence type="ECO:0000313" key="1">
    <source>
        <dbReference type="EMBL" id="KAF5104962.1"/>
    </source>
</evidence>
<dbReference type="Proteomes" id="UP000750522">
    <property type="component" value="Unassembled WGS sequence"/>
</dbReference>
<dbReference type="PANTHER" id="PTHR28271:SF1">
    <property type="entry name" value="LARGE RIBOSOMAL SUBUNIT PROTEIN ML60"/>
    <property type="match status" value="1"/>
</dbReference>
<gene>
    <name evidence="1" type="ORF">DV451_000123</name>
</gene>
<dbReference type="Pfam" id="PF09784">
    <property type="entry name" value="L31"/>
    <property type="match status" value="1"/>
</dbReference>
<name>A0A9P5KUV5_GEOCN</name>
<dbReference type="GO" id="GO:0005762">
    <property type="term" value="C:mitochondrial large ribosomal subunit"/>
    <property type="evidence" value="ECO:0007669"/>
    <property type="project" value="TreeGrafter"/>
</dbReference>
<organism evidence="1 2">
    <name type="scientific">Geotrichum candidum</name>
    <name type="common">Oospora lactis</name>
    <name type="synonym">Dipodascus geotrichum</name>
    <dbReference type="NCBI Taxonomy" id="1173061"/>
    <lineage>
        <taxon>Eukaryota</taxon>
        <taxon>Fungi</taxon>
        <taxon>Dikarya</taxon>
        <taxon>Ascomycota</taxon>
        <taxon>Saccharomycotina</taxon>
        <taxon>Dipodascomycetes</taxon>
        <taxon>Dipodascales</taxon>
        <taxon>Dipodascaceae</taxon>
        <taxon>Geotrichum</taxon>
    </lineage>
</organism>
<reference evidence="1" key="1">
    <citation type="journal article" date="2020" name="Front. Microbiol.">
        <title>Phenotypic and Genetic Characterization of the Cheese Ripening Yeast Geotrichum candidum.</title>
        <authorList>
            <person name="Perkins V."/>
            <person name="Vignola S."/>
            <person name="Lessard M.H."/>
            <person name="Plante P.L."/>
            <person name="Corbeil J."/>
            <person name="Dugat-Bony E."/>
            <person name="Frenette M."/>
            <person name="Labrie S."/>
        </authorList>
    </citation>
    <scope>NUCLEOTIDE SEQUENCE</scope>
    <source>
        <strain evidence="1">LMA-70</strain>
    </source>
</reference>
<dbReference type="GO" id="GO:0003735">
    <property type="term" value="F:structural constituent of ribosome"/>
    <property type="evidence" value="ECO:0007669"/>
    <property type="project" value="TreeGrafter"/>
</dbReference>
<protein>
    <recommendedName>
        <fullName evidence="3">54S ribosomal protein L31, mitochondrial</fullName>
    </recommendedName>
</protein>
<proteinExistence type="predicted"/>
<comment type="caution">
    <text evidence="1">The sequence shown here is derived from an EMBL/GenBank/DDBJ whole genome shotgun (WGS) entry which is preliminary data.</text>
</comment>
<dbReference type="PANTHER" id="PTHR28271">
    <property type="entry name" value="54S RIBOSOMAL PROTEIN L31, MITOCHONDRIAL"/>
    <property type="match status" value="1"/>
</dbReference>
<reference evidence="1" key="2">
    <citation type="submission" date="2020-01" db="EMBL/GenBank/DDBJ databases">
        <authorList>
            <person name="Perkins V."/>
            <person name="Lessard M.-H."/>
            <person name="Dugat-Bony E."/>
            <person name="Frenette M."/>
            <person name="Labrie S."/>
        </authorList>
    </citation>
    <scope>NUCLEOTIDE SEQUENCE</scope>
    <source>
        <strain evidence="1">LMA-70</strain>
    </source>
</reference>
<dbReference type="InterPro" id="IPR016340">
    <property type="entry name" value="Ribosomal_mL60"/>
</dbReference>
<dbReference type="EMBL" id="QQZK01000002">
    <property type="protein sequence ID" value="KAF5104962.1"/>
    <property type="molecule type" value="Genomic_DNA"/>
</dbReference>
<evidence type="ECO:0008006" key="3">
    <source>
        <dbReference type="Google" id="ProtNLM"/>
    </source>
</evidence>
<accession>A0A9P5KUV5</accession>
<sequence length="88" mass="10415">MSRFQKARHRDRLRTVDSVITTLKAGLDSVQQNCYVLEKVIARTPKESEMTPKDKYWIFDKKAKGYRKSAHRQPKWTKLTNRVPPAHF</sequence>